<dbReference type="FunFam" id="3.20.20.140:FF:000005">
    <property type="entry name" value="TatD family hydrolase"/>
    <property type="match status" value="1"/>
</dbReference>
<dbReference type="GO" id="GO:0046872">
    <property type="term" value="F:metal ion binding"/>
    <property type="evidence" value="ECO:0007669"/>
    <property type="project" value="UniProtKB-KW"/>
</dbReference>
<evidence type="ECO:0000313" key="4">
    <source>
        <dbReference type="EMBL" id="PIS17185.1"/>
    </source>
</evidence>
<keyword evidence="2 4" id="KW-0378">Hydrolase</keyword>
<dbReference type="Gene3D" id="3.20.20.140">
    <property type="entry name" value="Metal-dependent hydrolases"/>
    <property type="match status" value="1"/>
</dbReference>
<dbReference type="PROSITE" id="PS01137">
    <property type="entry name" value="TATD_1"/>
    <property type="match status" value="1"/>
</dbReference>
<sequence>MLIDTHAHLNFPAFKNDAEEVIKRSLNNNVWLINVGSQYGTSKRAVEIAEEYKEGVYAAIGLHPIYAFEQDGFQYEKYKELAESKKVVAVGEIGLDYKAEYVLFKEKQKEVFLKQIDLTRELDLPIIFHCRMAHHDLLDIIDANLRGVIHCFTGTWEEAQRYLEMGFYLGFNGIIFKLNLDEIIQKAPLEKILVETDCPFLTPPQEEGPASAKSSAGKRNEPFFVKYVAEKIAKIKGLGYKEISRVTTENAKKLFKI</sequence>
<feature type="binding site" evidence="3">
    <location>
        <position position="6"/>
    </location>
    <ligand>
        <name>a divalent metal cation</name>
        <dbReference type="ChEBI" id="CHEBI:60240"/>
        <label>1</label>
    </ligand>
</feature>
<dbReference type="InterPro" id="IPR001130">
    <property type="entry name" value="TatD-like"/>
</dbReference>
<accession>A0A2H0WX47</accession>
<dbReference type="Pfam" id="PF01026">
    <property type="entry name" value="TatD_DNase"/>
    <property type="match status" value="1"/>
</dbReference>
<proteinExistence type="predicted"/>
<evidence type="ECO:0000313" key="5">
    <source>
        <dbReference type="Proteomes" id="UP000229675"/>
    </source>
</evidence>
<dbReference type="GO" id="GO:0016788">
    <property type="term" value="F:hydrolase activity, acting on ester bonds"/>
    <property type="evidence" value="ECO:0007669"/>
    <property type="project" value="InterPro"/>
</dbReference>
<dbReference type="SUPFAM" id="SSF51556">
    <property type="entry name" value="Metallo-dependent hydrolases"/>
    <property type="match status" value="1"/>
</dbReference>
<feature type="binding site" evidence="3">
    <location>
        <position position="129"/>
    </location>
    <ligand>
        <name>a divalent metal cation</name>
        <dbReference type="ChEBI" id="CHEBI:60240"/>
        <label>2</label>
    </ligand>
</feature>
<dbReference type="PANTHER" id="PTHR46124">
    <property type="entry name" value="D-AMINOACYL-TRNA DEACYLASE"/>
    <property type="match status" value="1"/>
</dbReference>
<dbReference type="InterPro" id="IPR018228">
    <property type="entry name" value="DNase_TatD-rel_CS"/>
</dbReference>
<dbReference type="Proteomes" id="UP000229675">
    <property type="component" value="Unassembled WGS sequence"/>
</dbReference>
<evidence type="ECO:0000256" key="2">
    <source>
        <dbReference type="ARBA" id="ARBA00022801"/>
    </source>
</evidence>
<keyword evidence="1 3" id="KW-0479">Metal-binding</keyword>
<dbReference type="InterPro" id="IPR015991">
    <property type="entry name" value="TatD/YcfH-like"/>
</dbReference>
<feature type="binding site" evidence="3">
    <location>
        <position position="8"/>
    </location>
    <ligand>
        <name>a divalent metal cation</name>
        <dbReference type="ChEBI" id="CHEBI:60240"/>
        <label>1</label>
    </ligand>
</feature>
<organism evidence="4 5">
    <name type="scientific">Candidatus Nealsonbacteria bacterium CG09_land_8_20_14_0_10_42_14</name>
    <dbReference type="NCBI Taxonomy" id="1974707"/>
    <lineage>
        <taxon>Bacteria</taxon>
        <taxon>Candidatus Nealsoniibacteriota</taxon>
    </lineage>
</organism>
<dbReference type="NCBIfam" id="TIGR00010">
    <property type="entry name" value="YchF/TatD family DNA exonuclease"/>
    <property type="match status" value="1"/>
</dbReference>
<name>A0A2H0WX47_9BACT</name>
<dbReference type="GO" id="GO:0004536">
    <property type="term" value="F:DNA nuclease activity"/>
    <property type="evidence" value="ECO:0007669"/>
    <property type="project" value="InterPro"/>
</dbReference>
<evidence type="ECO:0000256" key="3">
    <source>
        <dbReference type="PIRSR" id="PIRSR005902-1"/>
    </source>
</evidence>
<reference evidence="5" key="1">
    <citation type="submission" date="2017-09" db="EMBL/GenBank/DDBJ databases">
        <title>Depth-based differentiation of microbial function through sediment-hosted aquifers and enrichment of novel symbionts in the deep terrestrial subsurface.</title>
        <authorList>
            <person name="Probst A.J."/>
            <person name="Ladd B."/>
            <person name="Jarett J.K."/>
            <person name="Geller-Mcgrath D.E."/>
            <person name="Sieber C.M.K."/>
            <person name="Emerson J.B."/>
            <person name="Anantharaman K."/>
            <person name="Thomas B.C."/>
            <person name="Malmstrom R."/>
            <person name="Stieglmeier M."/>
            <person name="Klingl A."/>
            <person name="Woyke T."/>
            <person name="Ryan C.M."/>
            <person name="Banfield J.F."/>
        </authorList>
    </citation>
    <scope>NUCLEOTIDE SEQUENCE [LARGE SCALE GENOMIC DNA]</scope>
</reference>
<comment type="caution">
    <text evidence="4">The sequence shown here is derived from an EMBL/GenBank/DDBJ whole genome shotgun (WGS) entry which is preliminary data.</text>
</comment>
<dbReference type="PANTHER" id="PTHR46124:SF2">
    <property type="entry name" value="D-AMINOACYL-TRNA DEACYLASE"/>
    <property type="match status" value="1"/>
</dbReference>
<dbReference type="CDD" id="cd01310">
    <property type="entry name" value="TatD_DNAse"/>
    <property type="match status" value="1"/>
</dbReference>
<feature type="binding site" evidence="3">
    <location>
        <position position="150"/>
    </location>
    <ligand>
        <name>a divalent metal cation</name>
        <dbReference type="ChEBI" id="CHEBI:60240"/>
        <label>2</label>
    </ligand>
</feature>
<gene>
    <name evidence="4" type="ORF">COT59_02000</name>
</gene>
<feature type="binding site" evidence="3">
    <location>
        <position position="92"/>
    </location>
    <ligand>
        <name>a divalent metal cation</name>
        <dbReference type="ChEBI" id="CHEBI:60240"/>
        <label>1</label>
    </ligand>
</feature>
<dbReference type="InterPro" id="IPR032466">
    <property type="entry name" value="Metal_Hydrolase"/>
</dbReference>
<dbReference type="GO" id="GO:0005829">
    <property type="term" value="C:cytosol"/>
    <property type="evidence" value="ECO:0007669"/>
    <property type="project" value="TreeGrafter"/>
</dbReference>
<dbReference type="PIRSF" id="PIRSF005902">
    <property type="entry name" value="DNase_TatD"/>
    <property type="match status" value="1"/>
</dbReference>
<evidence type="ECO:0000256" key="1">
    <source>
        <dbReference type="ARBA" id="ARBA00022723"/>
    </source>
</evidence>
<feature type="binding site" evidence="3">
    <location>
        <position position="197"/>
    </location>
    <ligand>
        <name>a divalent metal cation</name>
        <dbReference type="ChEBI" id="CHEBI:60240"/>
        <label>1</label>
    </ligand>
</feature>
<dbReference type="EMBL" id="PEZD01000043">
    <property type="protein sequence ID" value="PIS17185.1"/>
    <property type="molecule type" value="Genomic_DNA"/>
</dbReference>
<protein>
    <submittedName>
        <fullName evidence="4">Hydrolase TatD</fullName>
    </submittedName>
</protein>
<dbReference type="AlphaFoldDB" id="A0A2H0WX47"/>